<dbReference type="STRING" id="589385.SAMN05421504_109301"/>
<dbReference type="AlphaFoldDB" id="A0A1H3QGT0"/>
<gene>
    <name evidence="3" type="ORF">SAMN05421504_109301</name>
</gene>
<protein>
    <submittedName>
        <fullName evidence="3">Undecaprenyl-diphosphatase</fullName>
    </submittedName>
</protein>
<name>A0A1H3QGT0_9PSEU</name>
<dbReference type="Gene3D" id="1.20.144.10">
    <property type="entry name" value="Phosphatidic acid phosphatase type 2/haloperoxidase"/>
    <property type="match status" value="1"/>
</dbReference>
<keyword evidence="1" id="KW-0812">Transmembrane</keyword>
<dbReference type="Pfam" id="PF01569">
    <property type="entry name" value="PAP2"/>
    <property type="match status" value="1"/>
</dbReference>
<keyword evidence="1" id="KW-0472">Membrane</keyword>
<dbReference type="OrthoDB" id="3699141at2"/>
<dbReference type="InterPro" id="IPR000326">
    <property type="entry name" value="PAP2/HPO"/>
</dbReference>
<feature type="transmembrane region" description="Helical" evidence="1">
    <location>
        <begin position="177"/>
        <end position="195"/>
    </location>
</feature>
<feature type="domain" description="Phosphatidic acid phosphatase type 2/haloperoxidase" evidence="2">
    <location>
        <begin position="87"/>
        <end position="187"/>
    </location>
</feature>
<dbReference type="Proteomes" id="UP000199515">
    <property type="component" value="Unassembled WGS sequence"/>
</dbReference>
<accession>A0A1H3QGT0</accession>
<keyword evidence="1" id="KW-1133">Transmembrane helix</keyword>
<dbReference type="InterPro" id="IPR036938">
    <property type="entry name" value="PAP2/HPO_sf"/>
</dbReference>
<dbReference type="RefSeq" id="WP_091296703.1">
    <property type="nucleotide sequence ID" value="NZ_FNON01000009.1"/>
</dbReference>
<evidence type="ECO:0000313" key="3">
    <source>
        <dbReference type="EMBL" id="SDZ12238.1"/>
    </source>
</evidence>
<keyword evidence="4" id="KW-1185">Reference proteome</keyword>
<dbReference type="SUPFAM" id="SSF48317">
    <property type="entry name" value="Acid phosphatase/Vanadium-dependent haloperoxidase"/>
    <property type="match status" value="1"/>
</dbReference>
<feature type="transmembrane region" description="Helical" evidence="1">
    <location>
        <begin position="59"/>
        <end position="77"/>
    </location>
</feature>
<evidence type="ECO:0000313" key="4">
    <source>
        <dbReference type="Proteomes" id="UP000199515"/>
    </source>
</evidence>
<evidence type="ECO:0000256" key="1">
    <source>
        <dbReference type="SAM" id="Phobius"/>
    </source>
</evidence>
<organism evidence="3 4">
    <name type="scientific">Amycolatopsis xylanica</name>
    <dbReference type="NCBI Taxonomy" id="589385"/>
    <lineage>
        <taxon>Bacteria</taxon>
        <taxon>Bacillati</taxon>
        <taxon>Actinomycetota</taxon>
        <taxon>Actinomycetes</taxon>
        <taxon>Pseudonocardiales</taxon>
        <taxon>Pseudonocardiaceae</taxon>
        <taxon>Amycolatopsis</taxon>
    </lineage>
</organism>
<evidence type="ECO:0000259" key="2">
    <source>
        <dbReference type="Pfam" id="PF01569"/>
    </source>
</evidence>
<feature type="transmembrane region" description="Helical" evidence="1">
    <location>
        <begin position="84"/>
        <end position="101"/>
    </location>
</feature>
<dbReference type="EMBL" id="FNON01000009">
    <property type="protein sequence ID" value="SDZ12238.1"/>
    <property type="molecule type" value="Genomic_DNA"/>
</dbReference>
<reference evidence="3 4" key="1">
    <citation type="submission" date="2016-10" db="EMBL/GenBank/DDBJ databases">
        <authorList>
            <person name="de Groot N.N."/>
        </authorList>
    </citation>
    <scope>NUCLEOTIDE SEQUENCE [LARGE SCALE GENOMIC DNA]</scope>
    <source>
        <strain evidence="3 4">CPCC 202699</strain>
    </source>
</reference>
<proteinExistence type="predicted"/>
<feature type="transmembrane region" description="Helical" evidence="1">
    <location>
        <begin position="148"/>
        <end position="171"/>
    </location>
</feature>
<feature type="transmembrane region" description="Helical" evidence="1">
    <location>
        <begin position="121"/>
        <end position="141"/>
    </location>
</feature>
<sequence length="204" mass="21778">MTITRTRWFVMGLVLLGAFIALGMFVAVHPTTLDSAIANALHGEYDRPVGKVVSWLTDLFGPILPYAFALGLIVQGLRKRDPLYPKLLGVLALTGYTSTIVKPMFDRARPREYPDLSYPSGHVGSVASTGFVAVLLCVAVAPHLIRRIVVLFAAATVLSAVFRIILGVHWFTDTVGAVLGVLGVGLLAAAALRLLPGEGVTSQE</sequence>